<dbReference type="OrthoDB" id="3639251at2759"/>
<dbReference type="PANTHER" id="PTHR43791:SF43">
    <property type="entry name" value="MAJOR FACILITATOR SUPERFAMILY (MFS) PROFILE DOMAIN-CONTAINING PROTEIN"/>
    <property type="match status" value="1"/>
</dbReference>
<dbReference type="Proteomes" id="UP000758603">
    <property type="component" value="Unassembled WGS sequence"/>
</dbReference>
<feature type="domain" description="Major facilitator superfamily (MFS) profile" evidence="8">
    <location>
        <begin position="61"/>
        <end position="472"/>
    </location>
</feature>
<organism evidence="9 10">
    <name type="scientific">Truncatella angustata</name>
    <dbReference type="NCBI Taxonomy" id="152316"/>
    <lineage>
        <taxon>Eukaryota</taxon>
        <taxon>Fungi</taxon>
        <taxon>Dikarya</taxon>
        <taxon>Ascomycota</taxon>
        <taxon>Pezizomycotina</taxon>
        <taxon>Sordariomycetes</taxon>
        <taxon>Xylariomycetidae</taxon>
        <taxon>Amphisphaeriales</taxon>
        <taxon>Sporocadaceae</taxon>
        <taxon>Truncatella</taxon>
    </lineage>
</organism>
<feature type="transmembrane region" description="Helical" evidence="7">
    <location>
        <begin position="189"/>
        <end position="209"/>
    </location>
</feature>
<keyword evidence="2" id="KW-0813">Transport</keyword>
<evidence type="ECO:0000259" key="8">
    <source>
        <dbReference type="PROSITE" id="PS50850"/>
    </source>
</evidence>
<feature type="transmembrane region" description="Helical" evidence="7">
    <location>
        <begin position="98"/>
        <end position="115"/>
    </location>
</feature>
<dbReference type="GO" id="GO:0016020">
    <property type="term" value="C:membrane"/>
    <property type="evidence" value="ECO:0007669"/>
    <property type="project" value="UniProtKB-SubCell"/>
</dbReference>
<comment type="similarity">
    <text evidence="6">Belongs to the major facilitator superfamily. Allantoate permease family.</text>
</comment>
<feature type="transmembrane region" description="Helical" evidence="7">
    <location>
        <begin position="355"/>
        <end position="375"/>
    </location>
</feature>
<feature type="transmembrane region" description="Helical" evidence="7">
    <location>
        <begin position="381"/>
        <end position="403"/>
    </location>
</feature>
<name>A0A9P8UUH4_9PEZI</name>
<dbReference type="InterPro" id="IPR036259">
    <property type="entry name" value="MFS_trans_sf"/>
</dbReference>
<dbReference type="Pfam" id="PF07690">
    <property type="entry name" value="MFS_1"/>
    <property type="match status" value="1"/>
</dbReference>
<comment type="caution">
    <text evidence="9">The sequence shown here is derived from an EMBL/GenBank/DDBJ whole genome shotgun (WGS) entry which is preliminary data.</text>
</comment>
<dbReference type="PANTHER" id="PTHR43791">
    <property type="entry name" value="PERMEASE-RELATED"/>
    <property type="match status" value="1"/>
</dbReference>
<reference evidence="9" key="1">
    <citation type="journal article" date="2021" name="Nat. Commun.">
        <title>Genetic determinants of endophytism in the Arabidopsis root mycobiome.</title>
        <authorList>
            <person name="Mesny F."/>
            <person name="Miyauchi S."/>
            <person name="Thiergart T."/>
            <person name="Pickel B."/>
            <person name="Atanasova L."/>
            <person name="Karlsson M."/>
            <person name="Huettel B."/>
            <person name="Barry K.W."/>
            <person name="Haridas S."/>
            <person name="Chen C."/>
            <person name="Bauer D."/>
            <person name="Andreopoulos W."/>
            <person name="Pangilinan J."/>
            <person name="LaButti K."/>
            <person name="Riley R."/>
            <person name="Lipzen A."/>
            <person name="Clum A."/>
            <person name="Drula E."/>
            <person name="Henrissat B."/>
            <person name="Kohler A."/>
            <person name="Grigoriev I.V."/>
            <person name="Martin F.M."/>
            <person name="Hacquard S."/>
        </authorList>
    </citation>
    <scope>NUCLEOTIDE SEQUENCE</scope>
    <source>
        <strain evidence="9">MPI-SDFR-AT-0073</strain>
    </source>
</reference>
<evidence type="ECO:0000256" key="3">
    <source>
        <dbReference type="ARBA" id="ARBA00022692"/>
    </source>
</evidence>
<keyword evidence="3 7" id="KW-0812">Transmembrane</keyword>
<accession>A0A9P8UUH4</accession>
<keyword evidence="5 7" id="KW-0472">Membrane</keyword>
<dbReference type="InterPro" id="IPR020846">
    <property type="entry name" value="MFS_dom"/>
</dbReference>
<dbReference type="Gene3D" id="1.20.1250.20">
    <property type="entry name" value="MFS general substrate transporter like domains"/>
    <property type="match status" value="2"/>
</dbReference>
<dbReference type="FunFam" id="1.20.1250.20:FF:000065">
    <property type="entry name" value="Putative MFS pantothenate transporter"/>
    <property type="match status" value="1"/>
</dbReference>
<feature type="transmembrane region" description="Helical" evidence="7">
    <location>
        <begin position="153"/>
        <end position="177"/>
    </location>
</feature>
<keyword evidence="10" id="KW-1185">Reference proteome</keyword>
<dbReference type="SUPFAM" id="SSF103473">
    <property type="entry name" value="MFS general substrate transporter"/>
    <property type="match status" value="1"/>
</dbReference>
<protein>
    <submittedName>
        <fullName evidence="9">Major facilitator superfamily transporter</fullName>
    </submittedName>
</protein>
<evidence type="ECO:0000256" key="4">
    <source>
        <dbReference type="ARBA" id="ARBA00022989"/>
    </source>
</evidence>
<evidence type="ECO:0000256" key="1">
    <source>
        <dbReference type="ARBA" id="ARBA00004141"/>
    </source>
</evidence>
<keyword evidence="4 7" id="KW-1133">Transmembrane helix</keyword>
<feature type="transmembrane region" description="Helical" evidence="7">
    <location>
        <begin position="328"/>
        <end position="348"/>
    </location>
</feature>
<comment type="subcellular location">
    <subcellularLocation>
        <location evidence="1">Membrane</location>
        <topology evidence="1">Multi-pass membrane protein</topology>
    </subcellularLocation>
</comment>
<feature type="transmembrane region" description="Helical" evidence="7">
    <location>
        <begin position="53"/>
        <end position="71"/>
    </location>
</feature>
<dbReference type="AlphaFoldDB" id="A0A9P8UUH4"/>
<feature type="transmembrane region" description="Helical" evidence="7">
    <location>
        <begin position="221"/>
        <end position="243"/>
    </location>
</feature>
<sequence>MAVLQAVDGGKDKTAVVTASDVENHDVSSSRLEDPACRSSWWKRRYGSDEKELLLKLDFFILSWACFGYFLRLLDTTNMTNAYVSGMKEELNLYSDEYNLFSTFWTIGYTIGMIPSQVITSYVRPSVWIPACEVIWAVLTFCFAAVHNAKAIYAIRFLIGLAEAPFYIGVMTLLGNWYTPKELATRAGIFYSASFAANMFSGYLQAGIYTGLDGRHGLAGWRWLFIVCGVINVPGALWGFVAVPDSPYNTRVFYLSEKQIELAKTRMEKLERKAFNGITLQTFRKMLSRPFVWVFVINYIFFCLDTYALSFFAIYLKSLGTYTVQQVNIIPTGAYAVGLVGTIIWGILSDRLHTRIWIALAITAVNLVSNAVLAASPSKAAIFFGYIINAATYAYGPVIISYLNEVFSSLADERALILGTAQALGAAFNAWIPLFIFNTGTQVPLFRVGFATASACAASQGLGILLLEKFGKALEKERRDAETET</sequence>
<evidence type="ECO:0000256" key="5">
    <source>
        <dbReference type="ARBA" id="ARBA00023136"/>
    </source>
</evidence>
<feature type="transmembrane region" description="Helical" evidence="7">
    <location>
        <begin position="415"/>
        <end position="436"/>
    </location>
</feature>
<dbReference type="EMBL" id="JAGPXC010000002">
    <property type="protein sequence ID" value="KAH6658737.1"/>
    <property type="molecule type" value="Genomic_DNA"/>
</dbReference>
<dbReference type="GO" id="GO:0022857">
    <property type="term" value="F:transmembrane transporter activity"/>
    <property type="evidence" value="ECO:0007669"/>
    <property type="project" value="InterPro"/>
</dbReference>
<feature type="transmembrane region" description="Helical" evidence="7">
    <location>
        <begin position="127"/>
        <end position="147"/>
    </location>
</feature>
<feature type="transmembrane region" description="Helical" evidence="7">
    <location>
        <begin position="291"/>
        <end position="316"/>
    </location>
</feature>
<evidence type="ECO:0000256" key="6">
    <source>
        <dbReference type="ARBA" id="ARBA00037968"/>
    </source>
</evidence>
<evidence type="ECO:0000256" key="7">
    <source>
        <dbReference type="SAM" id="Phobius"/>
    </source>
</evidence>
<dbReference type="PROSITE" id="PS50850">
    <property type="entry name" value="MFS"/>
    <property type="match status" value="1"/>
</dbReference>
<gene>
    <name evidence="9" type="ORF">BKA67DRAFT_689777</name>
</gene>
<dbReference type="RefSeq" id="XP_045962971.1">
    <property type="nucleotide sequence ID" value="XM_046109116.1"/>
</dbReference>
<evidence type="ECO:0000313" key="9">
    <source>
        <dbReference type="EMBL" id="KAH6658737.1"/>
    </source>
</evidence>
<dbReference type="InterPro" id="IPR011701">
    <property type="entry name" value="MFS"/>
</dbReference>
<evidence type="ECO:0000256" key="2">
    <source>
        <dbReference type="ARBA" id="ARBA00022448"/>
    </source>
</evidence>
<dbReference type="GeneID" id="70138007"/>
<proteinExistence type="inferred from homology"/>
<evidence type="ECO:0000313" key="10">
    <source>
        <dbReference type="Proteomes" id="UP000758603"/>
    </source>
</evidence>